<accession>A0AA91YZI1</accession>
<dbReference type="AlphaFoldDB" id="A0AA91YZI1"/>
<evidence type="ECO:0000256" key="11">
    <source>
        <dbReference type="ARBA" id="ARBA00023136"/>
    </source>
</evidence>
<feature type="transmembrane region" description="Helical" evidence="12">
    <location>
        <begin position="310"/>
        <end position="329"/>
    </location>
</feature>
<dbReference type="PANTHER" id="PTHR34220">
    <property type="entry name" value="SENSOR HISTIDINE KINASE YPDA"/>
    <property type="match status" value="1"/>
</dbReference>
<dbReference type="Pfam" id="PF00672">
    <property type="entry name" value="HAMP"/>
    <property type="match status" value="1"/>
</dbReference>
<organism evidence="14 15">
    <name type="scientific">Niallia circulans</name>
    <name type="common">Bacillus circulans</name>
    <dbReference type="NCBI Taxonomy" id="1397"/>
    <lineage>
        <taxon>Bacteria</taxon>
        <taxon>Bacillati</taxon>
        <taxon>Bacillota</taxon>
        <taxon>Bacilli</taxon>
        <taxon>Bacillales</taxon>
        <taxon>Bacillaceae</taxon>
        <taxon>Niallia</taxon>
    </lineage>
</organism>
<evidence type="ECO:0000256" key="3">
    <source>
        <dbReference type="ARBA" id="ARBA00022553"/>
    </source>
</evidence>
<evidence type="ECO:0000256" key="6">
    <source>
        <dbReference type="ARBA" id="ARBA00022741"/>
    </source>
</evidence>
<dbReference type="Gene3D" id="3.30.565.10">
    <property type="entry name" value="Histidine kinase-like ATPase, C-terminal domain"/>
    <property type="match status" value="1"/>
</dbReference>
<dbReference type="Pfam" id="PF06580">
    <property type="entry name" value="His_kinase"/>
    <property type="match status" value="1"/>
</dbReference>
<evidence type="ECO:0000256" key="1">
    <source>
        <dbReference type="ARBA" id="ARBA00004651"/>
    </source>
</evidence>
<keyword evidence="9 12" id="KW-1133">Transmembrane helix</keyword>
<dbReference type="GO" id="GO:0005524">
    <property type="term" value="F:ATP binding"/>
    <property type="evidence" value="ECO:0007669"/>
    <property type="project" value="UniProtKB-KW"/>
</dbReference>
<dbReference type="InterPro" id="IPR003594">
    <property type="entry name" value="HATPase_dom"/>
</dbReference>
<dbReference type="InterPro" id="IPR010559">
    <property type="entry name" value="Sig_transdc_His_kin_internal"/>
</dbReference>
<comment type="caution">
    <text evidence="14">The sequence shown here is derived from an EMBL/GenBank/DDBJ whole genome shotgun (WGS) entry which is preliminary data.</text>
</comment>
<feature type="transmembrane region" description="Helical" evidence="12">
    <location>
        <begin position="20"/>
        <end position="43"/>
    </location>
</feature>
<evidence type="ECO:0000256" key="4">
    <source>
        <dbReference type="ARBA" id="ARBA00022679"/>
    </source>
</evidence>
<dbReference type="InterPro" id="IPR036890">
    <property type="entry name" value="HATPase_C_sf"/>
</dbReference>
<dbReference type="Gene3D" id="3.30.450.20">
    <property type="entry name" value="PAS domain"/>
    <property type="match status" value="2"/>
</dbReference>
<evidence type="ECO:0000256" key="10">
    <source>
        <dbReference type="ARBA" id="ARBA00023012"/>
    </source>
</evidence>
<dbReference type="Pfam" id="PF02518">
    <property type="entry name" value="HATPase_c"/>
    <property type="match status" value="1"/>
</dbReference>
<keyword evidence="11 12" id="KW-0472">Membrane</keyword>
<dbReference type="InterPro" id="IPR003660">
    <property type="entry name" value="HAMP_dom"/>
</dbReference>
<dbReference type="InterPro" id="IPR050640">
    <property type="entry name" value="Bact_2-comp_sensor_kinase"/>
</dbReference>
<keyword evidence="4" id="KW-0808">Transferase</keyword>
<keyword evidence="6" id="KW-0547">Nucleotide-binding</keyword>
<sequence length="611" mass="70370">MRGGNILLIWLKNMWTPRSFRYKVILISIISLIIPAVISLLIYNYMTKNTVKEQALSNANRELNIASEYIEKLFSDMLYVANFVQLDPKMNTVLKGLAKSDADKDGYDQYLLENEINRTIENITLVGEKSYVTILLKNGKYFTNYNVAEFDPRDLFKEKWYEDIEEAVGYESTWIESQPTIFELEKKNNPYQISIVRTLRDEGIQIYGYVVVTIMENKLSEVFTKMDGYNDVMMLNPSGKILSHSDDEKIGTVFTYRSNLFNRDGSAVLKMKDKEYIVTEHTLSFSNWKLVSFVPYEQSINKLNGIFQKVFLIQVLSFMLFLLLLTYSMKTITKPLEYLAKLADKVQAGNLIVRSKIKGKDEIGRLSKSINLMLDHINTKIEEITETEARKRKAEFAMLQAQINPHFLFNVLNSIRMKVMIRGDKESANMITSLTKLLRITIDKNKEIITFLEEIEILFDFVHIMNMRQNRKVSLEMDIDPDAYPFEIPRFILQPIIENSIIHGFIQSDGLILIHAVIVNEMLIITIEDNGLGMNKEDLEQLKKKTFQAASLENPKRKQQVKGFSSLGLANVYERLSITFGPAFNMDIISELGNGTKVILNLPMKGGKKNV</sequence>
<dbReference type="InterPro" id="IPR033479">
    <property type="entry name" value="dCache_1"/>
</dbReference>
<evidence type="ECO:0000256" key="9">
    <source>
        <dbReference type="ARBA" id="ARBA00022989"/>
    </source>
</evidence>
<evidence type="ECO:0000256" key="8">
    <source>
        <dbReference type="ARBA" id="ARBA00022840"/>
    </source>
</evidence>
<dbReference type="SUPFAM" id="SSF55874">
    <property type="entry name" value="ATPase domain of HSP90 chaperone/DNA topoisomerase II/histidine kinase"/>
    <property type="match status" value="1"/>
</dbReference>
<dbReference type="CDD" id="cd06225">
    <property type="entry name" value="HAMP"/>
    <property type="match status" value="1"/>
</dbReference>
<keyword evidence="7" id="KW-0418">Kinase</keyword>
<evidence type="ECO:0000313" key="15">
    <source>
        <dbReference type="Proteomes" id="UP000216961"/>
    </source>
</evidence>
<dbReference type="Proteomes" id="UP000216961">
    <property type="component" value="Unassembled WGS sequence"/>
</dbReference>
<feature type="domain" description="HAMP" evidence="13">
    <location>
        <begin position="330"/>
        <end position="382"/>
    </location>
</feature>
<dbReference type="GO" id="GO:0005886">
    <property type="term" value="C:plasma membrane"/>
    <property type="evidence" value="ECO:0007669"/>
    <property type="project" value="UniProtKB-SubCell"/>
</dbReference>
<evidence type="ECO:0000256" key="5">
    <source>
        <dbReference type="ARBA" id="ARBA00022692"/>
    </source>
</evidence>
<keyword evidence="3" id="KW-0597">Phosphoprotein</keyword>
<evidence type="ECO:0000313" key="14">
    <source>
        <dbReference type="EMBL" id="PAD81381.1"/>
    </source>
</evidence>
<keyword evidence="8" id="KW-0067">ATP-binding</keyword>
<dbReference type="Pfam" id="PF02743">
    <property type="entry name" value="dCache_1"/>
    <property type="match status" value="1"/>
</dbReference>
<evidence type="ECO:0000256" key="2">
    <source>
        <dbReference type="ARBA" id="ARBA00022475"/>
    </source>
</evidence>
<keyword evidence="5 12" id="KW-0812">Transmembrane</keyword>
<evidence type="ECO:0000256" key="12">
    <source>
        <dbReference type="SAM" id="Phobius"/>
    </source>
</evidence>
<protein>
    <recommendedName>
        <fullName evidence="13">HAMP domain-containing protein</fullName>
    </recommendedName>
</protein>
<dbReference type="EMBL" id="NPBQ01000125">
    <property type="protein sequence ID" value="PAD81381.1"/>
    <property type="molecule type" value="Genomic_DNA"/>
</dbReference>
<keyword evidence="2" id="KW-1003">Cell membrane</keyword>
<proteinExistence type="predicted"/>
<dbReference type="Gene3D" id="6.10.340.10">
    <property type="match status" value="1"/>
</dbReference>
<evidence type="ECO:0000256" key="7">
    <source>
        <dbReference type="ARBA" id="ARBA00022777"/>
    </source>
</evidence>
<gene>
    <name evidence="14" type="ORF">CHH57_20170</name>
</gene>
<name>A0AA91YZI1_NIACI</name>
<dbReference type="PROSITE" id="PS50885">
    <property type="entry name" value="HAMP"/>
    <property type="match status" value="1"/>
</dbReference>
<dbReference type="SMART" id="SM00304">
    <property type="entry name" value="HAMP"/>
    <property type="match status" value="1"/>
</dbReference>
<dbReference type="GO" id="GO:0000155">
    <property type="term" value="F:phosphorelay sensor kinase activity"/>
    <property type="evidence" value="ECO:0007669"/>
    <property type="project" value="InterPro"/>
</dbReference>
<dbReference type="SUPFAM" id="SSF158472">
    <property type="entry name" value="HAMP domain-like"/>
    <property type="match status" value="1"/>
</dbReference>
<keyword evidence="10" id="KW-0902">Two-component regulatory system</keyword>
<reference evidence="14 15" key="1">
    <citation type="submission" date="2017-07" db="EMBL/GenBank/DDBJ databases">
        <title>Isolation and whole genome analysis of endospore-forming bacteria from heroin.</title>
        <authorList>
            <person name="Kalinowski J."/>
            <person name="Ahrens B."/>
            <person name="Al-Dilaimi A."/>
            <person name="Winkler A."/>
            <person name="Wibberg D."/>
            <person name="Schleenbecker U."/>
            <person name="Ruckert C."/>
            <person name="Wolfel R."/>
            <person name="Grass G."/>
        </authorList>
    </citation>
    <scope>NUCLEOTIDE SEQUENCE [LARGE SCALE GENOMIC DNA]</scope>
    <source>
        <strain evidence="14 15">7521-2</strain>
    </source>
</reference>
<evidence type="ECO:0000259" key="13">
    <source>
        <dbReference type="PROSITE" id="PS50885"/>
    </source>
</evidence>
<dbReference type="PANTHER" id="PTHR34220:SF11">
    <property type="entry name" value="SENSOR PROTEIN KINASE HPTS"/>
    <property type="match status" value="1"/>
</dbReference>
<comment type="subcellular location">
    <subcellularLocation>
        <location evidence="1">Cell membrane</location>
        <topology evidence="1">Multi-pass membrane protein</topology>
    </subcellularLocation>
</comment>